<dbReference type="EMBL" id="JAAWVN010006446">
    <property type="protein sequence ID" value="MBN3290090.1"/>
    <property type="molecule type" value="Genomic_DNA"/>
</dbReference>
<proteinExistence type="predicted"/>
<dbReference type="Pfam" id="PF00335">
    <property type="entry name" value="Tetraspanin"/>
    <property type="match status" value="1"/>
</dbReference>
<sequence>MRKCVSVNKRCSRQRKLHVGREALRVNSKGFSKMAQVNVWVKRLLIIFNSVFAVAGCLVFLMGVIGKKYVHEVDREEQYGRNTLMTIGVVTIFLAFLGGYGAQSEDKCMLFSFFTGLFSNFLLLLLLTVAVVVLRPQIFSTIRGQFGSHLLPDEENSDFADIVQSQLKCCGMDNGYKDWGESIPVSCRCPVINDPSQCISVGYQSVYKQSCSIPLFEVIGKASFIIFGFTVGFSVIALIGMVLSITLLWQLHRQTSTIQLDPPKYSEIASIPDYKMNLLPFPDMRYSP</sequence>
<evidence type="ECO:0000256" key="2">
    <source>
        <dbReference type="ARBA" id="ARBA00022692"/>
    </source>
</evidence>
<keyword evidence="4 5" id="KW-0472">Membrane</keyword>
<comment type="caution">
    <text evidence="6">The sequence shown here is derived from an EMBL/GenBank/DDBJ whole genome shotgun (WGS) entry which is preliminary data.</text>
</comment>
<evidence type="ECO:0000256" key="4">
    <source>
        <dbReference type="ARBA" id="ARBA00023136"/>
    </source>
</evidence>
<dbReference type="PANTHER" id="PTHR19282:SF544">
    <property type="entry name" value="TETRASPANIN"/>
    <property type="match status" value="1"/>
</dbReference>
<keyword evidence="3 5" id="KW-1133">Transmembrane helix</keyword>
<dbReference type="Proteomes" id="UP001166052">
    <property type="component" value="Unassembled WGS sequence"/>
</dbReference>
<keyword evidence="7" id="KW-1185">Reference proteome</keyword>
<evidence type="ECO:0000256" key="5">
    <source>
        <dbReference type="SAM" id="Phobius"/>
    </source>
</evidence>
<name>A0ABS2YTL2_POLSE</name>
<evidence type="ECO:0000256" key="3">
    <source>
        <dbReference type="ARBA" id="ARBA00022989"/>
    </source>
</evidence>
<dbReference type="PANTHER" id="PTHR19282">
    <property type="entry name" value="TETRASPANIN"/>
    <property type="match status" value="1"/>
</dbReference>
<evidence type="ECO:0000256" key="1">
    <source>
        <dbReference type="ARBA" id="ARBA00004141"/>
    </source>
</evidence>
<keyword evidence="2 5" id="KW-0812">Transmembrane</keyword>
<feature type="transmembrane region" description="Helical" evidence="5">
    <location>
        <begin position="224"/>
        <end position="249"/>
    </location>
</feature>
<dbReference type="SUPFAM" id="SSF48652">
    <property type="entry name" value="Tetraspanin"/>
    <property type="match status" value="1"/>
</dbReference>
<feature type="transmembrane region" description="Helical" evidence="5">
    <location>
        <begin position="44"/>
        <end position="64"/>
    </location>
</feature>
<organism evidence="6 7">
    <name type="scientific">Polypterus senegalus</name>
    <name type="common">Senegal bichir</name>
    <dbReference type="NCBI Taxonomy" id="55291"/>
    <lineage>
        <taxon>Eukaryota</taxon>
        <taxon>Metazoa</taxon>
        <taxon>Chordata</taxon>
        <taxon>Craniata</taxon>
        <taxon>Vertebrata</taxon>
        <taxon>Euteleostomi</taxon>
        <taxon>Actinopterygii</taxon>
        <taxon>Polypteriformes</taxon>
        <taxon>Polypteridae</taxon>
        <taxon>Polypterus</taxon>
    </lineage>
</organism>
<reference evidence="6" key="1">
    <citation type="journal article" date="2021" name="Cell">
        <title>Tracing the genetic footprints of vertebrate landing in non-teleost ray-finned fishes.</title>
        <authorList>
            <person name="Bi X."/>
            <person name="Wang K."/>
            <person name="Yang L."/>
            <person name="Pan H."/>
            <person name="Jiang H."/>
            <person name="Wei Q."/>
            <person name="Fang M."/>
            <person name="Yu H."/>
            <person name="Zhu C."/>
            <person name="Cai Y."/>
            <person name="He Y."/>
            <person name="Gan X."/>
            <person name="Zeng H."/>
            <person name="Yu D."/>
            <person name="Zhu Y."/>
            <person name="Jiang H."/>
            <person name="Qiu Q."/>
            <person name="Yang H."/>
            <person name="Zhang Y.E."/>
            <person name="Wang W."/>
            <person name="Zhu M."/>
            <person name="He S."/>
            <person name="Zhang G."/>
        </authorList>
    </citation>
    <scope>NUCLEOTIDE SEQUENCE</scope>
    <source>
        <strain evidence="6">Bchr_001</strain>
    </source>
</reference>
<dbReference type="InterPro" id="IPR008952">
    <property type="entry name" value="Tetraspanin_EC2_sf"/>
</dbReference>
<evidence type="ECO:0000313" key="6">
    <source>
        <dbReference type="EMBL" id="MBN3290090.1"/>
    </source>
</evidence>
<accession>A0ABS2YTL2</accession>
<dbReference type="PRINTS" id="PR00259">
    <property type="entry name" value="TMFOUR"/>
</dbReference>
<dbReference type="Gene3D" id="1.10.1450.10">
    <property type="entry name" value="Tetraspanin"/>
    <property type="match status" value="1"/>
</dbReference>
<dbReference type="InterPro" id="IPR018499">
    <property type="entry name" value="Tetraspanin/Peripherin"/>
</dbReference>
<feature type="transmembrane region" description="Helical" evidence="5">
    <location>
        <begin position="84"/>
        <end position="103"/>
    </location>
</feature>
<feature type="non-terminal residue" evidence="6">
    <location>
        <position position="288"/>
    </location>
</feature>
<evidence type="ECO:0000313" key="7">
    <source>
        <dbReference type="Proteomes" id="UP001166052"/>
    </source>
</evidence>
<feature type="transmembrane region" description="Helical" evidence="5">
    <location>
        <begin position="109"/>
        <end position="134"/>
    </location>
</feature>
<feature type="non-terminal residue" evidence="6">
    <location>
        <position position="1"/>
    </location>
</feature>
<protein>
    <submittedName>
        <fullName evidence="6">TSN8 protein</fullName>
    </submittedName>
</protein>
<gene>
    <name evidence="6" type="primary">Tspan8_1</name>
    <name evidence="6" type="ORF">GTO92_0015883</name>
</gene>
<comment type="subcellular location">
    <subcellularLocation>
        <location evidence="1">Membrane</location>
        <topology evidence="1">Multi-pass membrane protein</topology>
    </subcellularLocation>
</comment>